<dbReference type="EMBL" id="KC502870">
    <property type="protein sequence ID" value="AGS50332.1"/>
    <property type="molecule type" value="Genomic_DNA"/>
</dbReference>
<keyword evidence="1" id="KW-0732">Signal</keyword>
<accession>W5RBB7</accession>
<sequence length="142" mass="15303">MKFLMVLCLAMASVGAMAQIEFKSLDTKLNVRCDFGVGAGVTIGLYKDLEVAPSLNCICLKNSNILTVDTDFHYIIEAGHGFSAYPLLGIVFNENPDLGMNVGLGAKYAFHEKAGAFVECKFQAINNIAGKTFLSMGVNIKI</sequence>
<organism evidence="2">
    <name type="scientific">uncultured bacterium Ele16D6</name>
    <dbReference type="NCBI Taxonomy" id="1340030"/>
    <lineage>
        <taxon>Bacteria</taxon>
        <taxon>environmental samples</taxon>
    </lineage>
</organism>
<evidence type="ECO:0008006" key="3">
    <source>
        <dbReference type="Google" id="ProtNLM"/>
    </source>
</evidence>
<feature type="signal peptide" evidence="1">
    <location>
        <begin position="1"/>
        <end position="18"/>
    </location>
</feature>
<feature type="chain" id="PRO_5004870751" description="Outer membrane protein beta-barrel domain-containing protein" evidence="1">
    <location>
        <begin position="19"/>
        <end position="142"/>
    </location>
</feature>
<evidence type="ECO:0000313" key="2">
    <source>
        <dbReference type="EMBL" id="AGS50332.1"/>
    </source>
</evidence>
<name>W5RBB7_9BACT</name>
<protein>
    <recommendedName>
        <fullName evidence="3">Outer membrane protein beta-barrel domain-containing protein</fullName>
    </recommendedName>
</protein>
<dbReference type="AlphaFoldDB" id="W5RBB7"/>
<evidence type="ECO:0000256" key="1">
    <source>
        <dbReference type="SAM" id="SignalP"/>
    </source>
</evidence>
<reference evidence="2" key="1">
    <citation type="submission" date="2013-01" db="EMBL/GenBank/DDBJ databases">
        <title>An Alpha-L-Rhamnosidase with Exceptional Activity on Rutin from the Metagenome of the Elephants Distal Gut.</title>
        <authorList>
            <person name="Rabausch U."/>
            <person name="Ilmberger N."/>
            <person name="Streit W.R."/>
        </authorList>
    </citation>
    <scope>NUCLEOTIDE SEQUENCE</scope>
</reference>
<proteinExistence type="predicted"/>